<organism evidence="3 4">
    <name type="scientific">Paenibacillus phyllosphaerae</name>
    <dbReference type="NCBI Taxonomy" id="274593"/>
    <lineage>
        <taxon>Bacteria</taxon>
        <taxon>Bacillati</taxon>
        <taxon>Bacillota</taxon>
        <taxon>Bacilli</taxon>
        <taxon>Bacillales</taxon>
        <taxon>Paenibacillaceae</taxon>
        <taxon>Paenibacillus</taxon>
    </lineage>
</organism>
<feature type="compositionally biased region" description="Low complexity" evidence="1">
    <location>
        <begin position="32"/>
        <end position="55"/>
    </location>
</feature>
<dbReference type="PROSITE" id="PS51257">
    <property type="entry name" value="PROKAR_LIPOPROTEIN"/>
    <property type="match status" value="1"/>
</dbReference>
<evidence type="ECO:0000256" key="1">
    <source>
        <dbReference type="SAM" id="MobiDB-lite"/>
    </source>
</evidence>
<name>A0A7W5AVN8_9BACL</name>
<dbReference type="EMBL" id="JACHXK010000003">
    <property type="protein sequence ID" value="MBB3109654.1"/>
    <property type="molecule type" value="Genomic_DNA"/>
</dbReference>
<dbReference type="Proteomes" id="UP000570361">
    <property type="component" value="Unassembled WGS sequence"/>
</dbReference>
<dbReference type="AlphaFoldDB" id="A0A7W5AVN8"/>
<reference evidence="3 4" key="1">
    <citation type="submission" date="2020-08" db="EMBL/GenBank/DDBJ databases">
        <title>Genomic Encyclopedia of Type Strains, Phase III (KMG-III): the genomes of soil and plant-associated and newly described type strains.</title>
        <authorList>
            <person name="Whitman W."/>
        </authorList>
    </citation>
    <scope>NUCLEOTIDE SEQUENCE [LARGE SCALE GENOMIC DNA]</scope>
    <source>
        <strain evidence="3 4">CECT 5862</strain>
    </source>
</reference>
<feature type="region of interest" description="Disordered" evidence="1">
    <location>
        <begin position="29"/>
        <end position="59"/>
    </location>
</feature>
<evidence type="ECO:0008006" key="5">
    <source>
        <dbReference type="Google" id="ProtNLM"/>
    </source>
</evidence>
<accession>A0A7W5AVN8</accession>
<evidence type="ECO:0000256" key="2">
    <source>
        <dbReference type="SAM" id="SignalP"/>
    </source>
</evidence>
<evidence type="ECO:0000313" key="4">
    <source>
        <dbReference type="Proteomes" id="UP000570361"/>
    </source>
</evidence>
<feature type="chain" id="PRO_5039342149" description="Lipoprotein" evidence="2">
    <location>
        <begin position="23"/>
        <end position="226"/>
    </location>
</feature>
<keyword evidence="2" id="KW-0732">Signal</keyword>
<feature type="signal peptide" evidence="2">
    <location>
        <begin position="1"/>
        <end position="22"/>
    </location>
</feature>
<dbReference type="RefSeq" id="WP_183598961.1">
    <property type="nucleotide sequence ID" value="NZ_JACHXK010000003.1"/>
</dbReference>
<gene>
    <name evidence="3" type="ORF">FHS18_001717</name>
</gene>
<proteinExistence type="predicted"/>
<protein>
    <recommendedName>
        <fullName evidence="5">Lipoprotein</fullName>
    </recommendedName>
</protein>
<evidence type="ECO:0000313" key="3">
    <source>
        <dbReference type="EMBL" id="MBB3109654.1"/>
    </source>
</evidence>
<sequence>MKALRKPATVVLLAVLTTTLLAGCQEQREDSAAGNSTTNNAAASNSSGNSSNNSTDSEVIKEGTIPKEGNVILNELAFVHEDQTVALSDVVDQTKLERIFGKAEEITSHTYSADDGLNMDQLLGRTKILYQYPGLEIETFDAGKGSEFRITTIEITDAKYATIRNIKVGDSVEELTKAYPEGKLMGDGATAAEDSFRYEPVNYVDVMTFHIKDDKIAGIRISTLLD</sequence>
<comment type="caution">
    <text evidence="3">The sequence shown here is derived from an EMBL/GenBank/DDBJ whole genome shotgun (WGS) entry which is preliminary data.</text>
</comment>
<keyword evidence="4" id="KW-1185">Reference proteome</keyword>